<dbReference type="PANTHER" id="PTHR38593:SF1">
    <property type="entry name" value="BLR2558 PROTEIN"/>
    <property type="match status" value="1"/>
</dbReference>
<feature type="domain" description="DUF4142" evidence="2">
    <location>
        <begin position="47"/>
        <end position="131"/>
    </location>
</feature>
<dbReference type="InterPro" id="IPR025419">
    <property type="entry name" value="DUF4142"/>
</dbReference>
<dbReference type="RefSeq" id="WP_190473228.1">
    <property type="nucleotide sequence ID" value="NZ_JACJPW010000113.1"/>
</dbReference>
<name>A0A926VMI8_9CYAN</name>
<sequence length="146" mass="16054">MFKRLTVTTALVAAGLFGTLNYSAIAETNQTQQSAPSSSRSQMSALDRQFITDAAHGGMAEVRLGQLALQRSNNAQVRQFAQRTIDRHTQANRELMALAQRKGVTPPNSLSPKHEAAMNRLMQLSGDSFDRKARRKPLALDMGISR</sequence>
<evidence type="ECO:0000256" key="1">
    <source>
        <dbReference type="SAM" id="SignalP"/>
    </source>
</evidence>
<evidence type="ECO:0000259" key="2">
    <source>
        <dbReference type="Pfam" id="PF13628"/>
    </source>
</evidence>
<dbReference type="PANTHER" id="PTHR38593">
    <property type="entry name" value="BLR2558 PROTEIN"/>
    <property type="match status" value="1"/>
</dbReference>
<dbReference type="Gene3D" id="1.20.1260.10">
    <property type="match status" value="1"/>
</dbReference>
<reference evidence="3" key="1">
    <citation type="journal article" date="2015" name="ISME J.">
        <title>Draft Genome Sequence of Streptomyces incarnatus NRRL8089, which Produces the Nucleoside Antibiotic Sinefungin.</title>
        <authorList>
            <person name="Oshima K."/>
            <person name="Hattori M."/>
            <person name="Shimizu H."/>
            <person name="Fukuda K."/>
            <person name="Nemoto M."/>
            <person name="Inagaki K."/>
            <person name="Tamura T."/>
        </authorList>
    </citation>
    <scope>NUCLEOTIDE SEQUENCE</scope>
    <source>
        <strain evidence="3">FACHB-1375</strain>
    </source>
</reference>
<evidence type="ECO:0000313" key="3">
    <source>
        <dbReference type="EMBL" id="MBD2185234.1"/>
    </source>
</evidence>
<keyword evidence="1" id="KW-0732">Signal</keyword>
<accession>A0A926VMI8</accession>
<feature type="signal peptide" evidence="1">
    <location>
        <begin position="1"/>
        <end position="26"/>
    </location>
</feature>
<gene>
    <name evidence="3" type="ORF">H6G03_29875</name>
</gene>
<protein>
    <submittedName>
        <fullName evidence="3">DUF4142 domain-containing protein</fullName>
    </submittedName>
</protein>
<organism evidence="3 4">
    <name type="scientific">Aerosakkonema funiforme FACHB-1375</name>
    <dbReference type="NCBI Taxonomy" id="2949571"/>
    <lineage>
        <taxon>Bacteria</taxon>
        <taxon>Bacillati</taxon>
        <taxon>Cyanobacteriota</taxon>
        <taxon>Cyanophyceae</taxon>
        <taxon>Oscillatoriophycideae</taxon>
        <taxon>Aerosakkonematales</taxon>
        <taxon>Aerosakkonemataceae</taxon>
        <taxon>Aerosakkonema</taxon>
    </lineage>
</organism>
<dbReference type="Proteomes" id="UP000641646">
    <property type="component" value="Unassembled WGS sequence"/>
</dbReference>
<keyword evidence="4" id="KW-1185">Reference proteome</keyword>
<dbReference type="Pfam" id="PF13628">
    <property type="entry name" value="DUF4142"/>
    <property type="match status" value="1"/>
</dbReference>
<dbReference type="InterPro" id="IPR012347">
    <property type="entry name" value="Ferritin-like"/>
</dbReference>
<feature type="chain" id="PRO_5037264869" evidence="1">
    <location>
        <begin position="27"/>
        <end position="146"/>
    </location>
</feature>
<comment type="caution">
    <text evidence="3">The sequence shown here is derived from an EMBL/GenBank/DDBJ whole genome shotgun (WGS) entry which is preliminary data.</text>
</comment>
<reference evidence="3" key="2">
    <citation type="submission" date="2020-08" db="EMBL/GenBank/DDBJ databases">
        <authorList>
            <person name="Chen M."/>
            <person name="Teng W."/>
            <person name="Zhao L."/>
            <person name="Hu C."/>
            <person name="Zhou Y."/>
            <person name="Han B."/>
            <person name="Song L."/>
            <person name="Shu W."/>
        </authorList>
    </citation>
    <scope>NUCLEOTIDE SEQUENCE</scope>
    <source>
        <strain evidence="3">FACHB-1375</strain>
    </source>
</reference>
<dbReference type="AlphaFoldDB" id="A0A926VMI8"/>
<evidence type="ECO:0000313" key="4">
    <source>
        <dbReference type="Proteomes" id="UP000641646"/>
    </source>
</evidence>
<proteinExistence type="predicted"/>
<dbReference type="EMBL" id="JACJPW010000113">
    <property type="protein sequence ID" value="MBD2185234.1"/>
    <property type="molecule type" value="Genomic_DNA"/>
</dbReference>